<dbReference type="GO" id="GO:0009245">
    <property type="term" value="P:lipid A biosynthetic process"/>
    <property type="evidence" value="ECO:0007669"/>
    <property type="project" value="UniProtKB-UniRule"/>
</dbReference>
<evidence type="ECO:0000256" key="7">
    <source>
        <dbReference type="ARBA" id="ARBA00022679"/>
    </source>
</evidence>
<dbReference type="NCBIfam" id="TIGR00215">
    <property type="entry name" value="lpxB"/>
    <property type="match status" value="1"/>
</dbReference>
<evidence type="ECO:0000256" key="9">
    <source>
        <dbReference type="ARBA" id="ARBA00048975"/>
    </source>
</evidence>
<dbReference type="InterPro" id="IPR003835">
    <property type="entry name" value="Glyco_trans_19"/>
</dbReference>
<keyword evidence="12" id="KW-1185">Reference proteome</keyword>
<evidence type="ECO:0000313" key="11">
    <source>
        <dbReference type="EMBL" id="QPM67159.1"/>
    </source>
</evidence>
<keyword evidence="6 11" id="KW-0328">Glycosyltransferase</keyword>
<evidence type="ECO:0000256" key="10">
    <source>
        <dbReference type="NCBIfam" id="TIGR00215"/>
    </source>
</evidence>
<dbReference type="Pfam" id="PF02684">
    <property type="entry name" value="LpxB"/>
    <property type="match status" value="1"/>
</dbReference>
<dbReference type="AlphaFoldDB" id="A0A7T1AJN2"/>
<protein>
    <recommendedName>
        <fullName evidence="3 10">Lipid-A-disaccharide synthase</fullName>
        <ecNumber evidence="2 10">2.4.1.182</ecNumber>
    </recommendedName>
</protein>
<dbReference type="GO" id="GO:0016020">
    <property type="term" value="C:membrane"/>
    <property type="evidence" value="ECO:0007669"/>
    <property type="project" value="GOC"/>
</dbReference>
<reference evidence="11 12" key="1">
    <citation type="journal article" date="2021" name="Nat. Commun.">
        <title>Isolation of a member of the candidate phylum Atribacteria reveals a unique cell membrane structure.</title>
        <authorList>
            <person name="Taiki K."/>
            <person name="Nobu M.K."/>
            <person name="Kusada H."/>
            <person name="Meng X.-Y."/>
            <person name="Hosoki N."/>
            <person name="Uematsu K."/>
            <person name="Yoshioka H."/>
            <person name="Kamagata Y."/>
            <person name="Tamaki H."/>
        </authorList>
    </citation>
    <scope>NUCLEOTIDE SEQUENCE [LARGE SCALE GENOMIC DNA]</scope>
    <source>
        <strain evidence="11 12">RT761</strain>
    </source>
</reference>
<evidence type="ECO:0000256" key="3">
    <source>
        <dbReference type="ARBA" id="ARBA00020902"/>
    </source>
</evidence>
<comment type="catalytic activity">
    <reaction evidence="9">
        <text>a lipid X + a UDP-2-N,3-O-bis[(3R)-3-hydroxyacyl]-alpha-D-glucosamine = a lipid A disaccharide + UDP + H(+)</text>
        <dbReference type="Rhea" id="RHEA:67828"/>
        <dbReference type="ChEBI" id="CHEBI:15378"/>
        <dbReference type="ChEBI" id="CHEBI:58223"/>
        <dbReference type="ChEBI" id="CHEBI:137748"/>
        <dbReference type="ChEBI" id="CHEBI:176338"/>
        <dbReference type="ChEBI" id="CHEBI:176343"/>
        <dbReference type="EC" id="2.4.1.182"/>
    </reaction>
</comment>
<dbReference type="Proteomes" id="UP000594463">
    <property type="component" value="Chromosome"/>
</dbReference>
<keyword evidence="7 11" id="KW-0808">Transferase</keyword>
<keyword evidence="8" id="KW-0443">Lipid metabolism</keyword>
<gene>
    <name evidence="11" type="primary">lpxB_2</name>
    <name evidence="11" type="ORF">RT761_00351</name>
</gene>
<keyword evidence="4" id="KW-0444">Lipid biosynthesis</keyword>
<evidence type="ECO:0000256" key="4">
    <source>
        <dbReference type="ARBA" id="ARBA00022516"/>
    </source>
</evidence>
<comment type="function">
    <text evidence="1">Condensation of UDP-2,3-diacylglucosamine and 2,3-diacylglucosamine-1-phosphate to form lipid A disaccharide, a precursor of lipid A, a phosphorylated glycolipid that anchors the lipopolysaccharide to the outer membrane of the cell.</text>
</comment>
<evidence type="ECO:0000313" key="12">
    <source>
        <dbReference type="Proteomes" id="UP000594463"/>
    </source>
</evidence>
<dbReference type="PANTHER" id="PTHR30372:SF4">
    <property type="entry name" value="LIPID-A-DISACCHARIDE SYNTHASE, MITOCHONDRIAL-RELATED"/>
    <property type="match status" value="1"/>
</dbReference>
<keyword evidence="5" id="KW-0441">Lipid A biosynthesis</keyword>
<proteinExistence type="predicted"/>
<dbReference type="SUPFAM" id="SSF53756">
    <property type="entry name" value="UDP-Glycosyltransferase/glycogen phosphorylase"/>
    <property type="match status" value="1"/>
</dbReference>
<evidence type="ECO:0000256" key="1">
    <source>
        <dbReference type="ARBA" id="ARBA00002056"/>
    </source>
</evidence>
<dbReference type="EMBL" id="CP065383">
    <property type="protein sequence ID" value="QPM67159.1"/>
    <property type="molecule type" value="Genomic_DNA"/>
</dbReference>
<dbReference type="GO" id="GO:0008915">
    <property type="term" value="F:lipid-A-disaccharide synthase activity"/>
    <property type="evidence" value="ECO:0007669"/>
    <property type="project" value="UniProtKB-UniRule"/>
</dbReference>
<sequence length="369" mass="42067">MKPKKSIFISTGEISGDFYAGEIIKRLKERCDLEVFALGGESVVQAGANLIYDTTAIATFGFLELLTTLRQWKAVWDKTAKILKGISPSVVILIDNPGFNLRIIRLCHQIGIPVIYFIPPQVWVWNQRRATLLSQYADWIFTIFPWEDNYFKGGQAQVKWVGHPVALKIPLFDSIDSNKTNKKIVFLPGSRKKEINEYLKILKKALVGFINRHPDYDFFLVLASEHYKNMVEKQLSGLPINLKTREDLYQVLQGSSLSVSCSGTITLEVAMMGIPQIIVYRLSNLTYFLARLFLKKRFIGLPNILLNREVCPELIQKDFNSENLSQAMERLINDSPGDSSTQKNAQEIRKILTHGDTYSQVVEVIENYL</sequence>
<name>A0A7T1AJN2_ATRLM</name>
<dbReference type="EC" id="2.4.1.182" evidence="2 10"/>
<evidence type="ECO:0000256" key="6">
    <source>
        <dbReference type="ARBA" id="ARBA00022676"/>
    </source>
</evidence>
<accession>A0A7T1AJN2</accession>
<dbReference type="PANTHER" id="PTHR30372">
    <property type="entry name" value="LIPID-A-DISACCHARIDE SYNTHASE"/>
    <property type="match status" value="1"/>
</dbReference>
<evidence type="ECO:0000256" key="5">
    <source>
        <dbReference type="ARBA" id="ARBA00022556"/>
    </source>
</evidence>
<evidence type="ECO:0000256" key="2">
    <source>
        <dbReference type="ARBA" id="ARBA00012687"/>
    </source>
</evidence>
<dbReference type="KEGG" id="alam:RT761_00351"/>
<dbReference type="RefSeq" id="WP_218112381.1">
    <property type="nucleotide sequence ID" value="NZ_CP065383.1"/>
</dbReference>
<organism evidence="11 12">
    <name type="scientific">Atribacter laminatus</name>
    <dbReference type="NCBI Taxonomy" id="2847778"/>
    <lineage>
        <taxon>Bacteria</taxon>
        <taxon>Pseudomonadati</taxon>
        <taxon>Atribacterota</taxon>
        <taxon>Atribacteria</taxon>
        <taxon>Atribacterales</taxon>
        <taxon>Atribacteraceae</taxon>
        <taxon>Atribacter</taxon>
    </lineage>
</organism>
<evidence type="ECO:0000256" key="8">
    <source>
        <dbReference type="ARBA" id="ARBA00023098"/>
    </source>
</evidence>
<dbReference type="GO" id="GO:0005543">
    <property type="term" value="F:phospholipid binding"/>
    <property type="evidence" value="ECO:0007669"/>
    <property type="project" value="TreeGrafter"/>
</dbReference>